<evidence type="ECO:0000256" key="1">
    <source>
        <dbReference type="ARBA" id="ARBA00004651"/>
    </source>
</evidence>
<dbReference type="PROSITE" id="PS50893">
    <property type="entry name" value="ABC_TRANSPORTER_2"/>
    <property type="match status" value="1"/>
</dbReference>
<dbReference type="EMBL" id="QYBB01000002">
    <property type="protein sequence ID" value="RYC33463.1"/>
    <property type="molecule type" value="Genomic_DNA"/>
</dbReference>
<evidence type="ECO:0000259" key="7">
    <source>
        <dbReference type="PROSITE" id="PS50929"/>
    </source>
</evidence>
<reference evidence="8 9" key="1">
    <citation type="submission" date="2018-12" db="EMBL/GenBank/DDBJ databases">
        <authorList>
            <person name="Grouzdev D.S."/>
            <person name="Krutkina M.S."/>
        </authorList>
    </citation>
    <scope>NUCLEOTIDE SEQUENCE [LARGE SCALE GENOMIC DNA]</scope>
    <source>
        <strain evidence="8 9">RmlP026</strain>
    </source>
</reference>
<dbReference type="Gene3D" id="3.40.50.300">
    <property type="entry name" value="P-loop containing nucleotide triphosphate hydrolases"/>
    <property type="match status" value="2"/>
</dbReference>
<dbReference type="OrthoDB" id="9760920at2"/>
<evidence type="ECO:0000256" key="5">
    <source>
        <dbReference type="SAM" id="Phobius"/>
    </source>
</evidence>
<feature type="transmembrane region" description="Helical" evidence="5">
    <location>
        <begin position="284"/>
        <end position="306"/>
    </location>
</feature>
<evidence type="ECO:0000256" key="2">
    <source>
        <dbReference type="ARBA" id="ARBA00022692"/>
    </source>
</evidence>
<feature type="domain" description="ABC transporter" evidence="6">
    <location>
        <begin position="374"/>
        <end position="896"/>
    </location>
</feature>
<comment type="caution">
    <text evidence="8">The sequence shown here is derived from an EMBL/GenBank/DDBJ whole genome shotgun (WGS) entry which is preliminary data.</text>
</comment>
<dbReference type="GO" id="GO:0016887">
    <property type="term" value="F:ATP hydrolysis activity"/>
    <property type="evidence" value="ECO:0007669"/>
    <property type="project" value="InterPro"/>
</dbReference>
<dbReference type="InterPro" id="IPR011527">
    <property type="entry name" value="ABC1_TM_dom"/>
</dbReference>
<feature type="transmembrane region" description="Helical" evidence="5">
    <location>
        <begin position="18"/>
        <end position="35"/>
    </location>
</feature>
<keyword evidence="8" id="KW-0547">Nucleotide-binding</keyword>
<dbReference type="GO" id="GO:0005886">
    <property type="term" value="C:plasma membrane"/>
    <property type="evidence" value="ECO:0007669"/>
    <property type="project" value="UniProtKB-SubCell"/>
</dbReference>
<dbReference type="InterPro" id="IPR027417">
    <property type="entry name" value="P-loop_NTPase"/>
</dbReference>
<keyword evidence="4 5" id="KW-0472">Membrane</keyword>
<name>A0A4Q2U9I0_9HYPH</name>
<dbReference type="GO" id="GO:0005524">
    <property type="term" value="F:ATP binding"/>
    <property type="evidence" value="ECO:0007669"/>
    <property type="project" value="UniProtKB-KW"/>
</dbReference>
<dbReference type="SUPFAM" id="SSF52540">
    <property type="entry name" value="P-loop containing nucleoside triphosphate hydrolases"/>
    <property type="match status" value="1"/>
</dbReference>
<feature type="transmembrane region" description="Helical" evidence="5">
    <location>
        <begin position="165"/>
        <end position="187"/>
    </location>
</feature>
<organism evidence="8 9">
    <name type="scientific">Lichenibacterium minor</name>
    <dbReference type="NCBI Taxonomy" id="2316528"/>
    <lineage>
        <taxon>Bacteria</taxon>
        <taxon>Pseudomonadati</taxon>
        <taxon>Pseudomonadota</taxon>
        <taxon>Alphaproteobacteria</taxon>
        <taxon>Hyphomicrobiales</taxon>
        <taxon>Lichenihabitantaceae</taxon>
        <taxon>Lichenibacterium</taxon>
    </lineage>
</organism>
<dbReference type="Proteomes" id="UP000290759">
    <property type="component" value="Unassembled WGS sequence"/>
</dbReference>
<dbReference type="InterPro" id="IPR036640">
    <property type="entry name" value="ABC1_TM_sf"/>
</dbReference>
<keyword evidence="2 5" id="KW-0812">Transmembrane</keyword>
<evidence type="ECO:0000256" key="4">
    <source>
        <dbReference type="ARBA" id="ARBA00023136"/>
    </source>
</evidence>
<reference evidence="8 9" key="2">
    <citation type="submission" date="2019-02" db="EMBL/GenBank/DDBJ databases">
        <title>'Lichenibacterium ramalinii' gen. nov. sp. nov., 'Lichenibacterium minor' gen. nov. sp. nov.</title>
        <authorList>
            <person name="Pankratov T."/>
        </authorList>
    </citation>
    <scope>NUCLEOTIDE SEQUENCE [LARGE SCALE GENOMIC DNA]</scope>
    <source>
        <strain evidence="8 9">RmlP026</strain>
    </source>
</reference>
<feature type="transmembrane region" description="Helical" evidence="5">
    <location>
        <begin position="193"/>
        <end position="212"/>
    </location>
</feature>
<dbReference type="InterPro" id="IPR039421">
    <property type="entry name" value="Type_1_exporter"/>
</dbReference>
<accession>A0A4Q2U9I0</accession>
<protein>
    <submittedName>
        <fullName evidence="8">ATP-binding cassette domain-containing protein</fullName>
    </submittedName>
</protein>
<feature type="domain" description="ABC transmembrane type-1" evidence="7">
    <location>
        <begin position="79"/>
        <end position="317"/>
    </location>
</feature>
<keyword evidence="3 5" id="KW-1133">Transmembrane helix</keyword>
<dbReference type="Pfam" id="PF00664">
    <property type="entry name" value="ABC_membrane"/>
    <property type="match status" value="1"/>
</dbReference>
<dbReference type="Gene3D" id="1.20.1560.10">
    <property type="entry name" value="ABC transporter type 1, transmembrane domain"/>
    <property type="match status" value="1"/>
</dbReference>
<evidence type="ECO:0000259" key="6">
    <source>
        <dbReference type="PROSITE" id="PS50893"/>
    </source>
</evidence>
<dbReference type="RefSeq" id="WP_129223377.1">
    <property type="nucleotide sequence ID" value="NZ_QYBB01000002.1"/>
</dbReference>
<sequence>MESSLFRYVWNETRREQIWILFIILASMPFSFWLLDLPKYIVNGPIQARGFEHPGDTQHYFQIRIPVPAGVKQEGFVELLHGFDLDRVWSLVMLSAAFLALVVINGLFKYYINFYKGRLGERMLGQFRYELMDRVLRFPMSEFRRVKGAEVATMIRDEVEPLGGFIGDAIVQPVFLLGQILTAIVFILVQNPYLGIIALVLLAVQGVVIPRLRRRQLVLGRQRQLESRALAGAVGEIVDGVAFIHTNDASDYARADLASRLVKIFGIRFELYQRKFFVKFLNNLLAQVTPFLFYMVGGFLAIMGTLNIGQLVAVISAYKDLPSPVKDLIDWDQQRLDVEVKYEQIIEQFSVDPAVELLPPPDHDGPVPHIAGELALSNVSVVDGNGSRLLDNVSFRMGVGDAVALEGGSASGAETIVGVLARLDVADGGRVTLGDADLKDLPLAVTGRRISYAGIDTFFPQGTIEEAMLFGIRHTSLPPAAPGRYDVIKSRGNNLDVHAAWVDYAAAGATGPDDLGERMHDAMVTVDLEHDILAFGLNRRIPDMWDEAAERFVEARTILREKLDGGGMTGLVEPFDPEHFNSQSTIAENLIFGTPLDDTFSLRQLGSNPTVRKVLAEHRLDAALFAMGKDIASTILEVFEGLEADSPLFEQLSLMSPEQFPDYQAALKRVGSRSFAGAASGDQAVFLDLAFGYIEPRDRLGLLTDDLELSLLDARHAFYEALGEDQAKIAFYHPDLYNEAASVKDNVLMGRVAFGIAEAESRVSAAVRATIDELGLRPIVFHTGLGFNIGSGGKRLSGAQRQKLAMARALLRRPDLLLVHRGLMQLDPGSQDAIVGRIVAESRGADGRPGFGVLWNLEGDALAHHFDRVVRMENGRIADDSAARHDDEREPMRASA</sequence>
<keyword evidence="9" id="KW-1185">Reference proteome</keyword>
<dbReference type="PANTHER" id="PTHR24221">
    <property type="entry name" value="ATP-BINDING CASSETTE SUB-FAMILY B"/>
    <property type="match status" value="1"/>
</dbReference>
<dbReference type="PANTHER" id="PTHR24221:SF654">
    <property type="entry name" value="ATP-BINDING CASSETTE SUB-FAMILY B MEMBER 6"/>
    <property type="match status" value="1"/>
</dbReference>
<feature type="transmembrane region" description="Helical" evidence="5">
    <location>
        <begin position="88"/>
        <end position="108"/>
    </location>
</feature>
<dbReference type="InterPro" id="IPR003439">
    <property type="entry name" value="ABC_transporter-like_ATP-bd"/>
</dbReference>
<proteinExistence type="predicted"/>
<evidence type="ECO:0000313" key="8">
    <source>
        <dbReference type="EMBL" id="RYC33463.1"/>
    </source>
</evidence>
<dbReference type="CDD" id="cd07346">
    <property type="entry name" value="ABC_6TM_exporters"/>
    <property type="match status" value="1"/>
</dbReference>
<evidence type="ECO:0000313" key="9">
    <source>
        <dbReference type="Proteomes" id="UP000290759"/>
    </source>
</evidence>
<dbReference type="GO" id="GO:0140359">
    <property type="term" value="F:ABC-type transporter activity"/>
    <property type="evidence" value="ECO:0007669"/>
    <property type="project" value="InterPro"/>
</dbReference>
<comment type="subcellular location">
    <subcellularLocation>
        <location evidence="1">Cell membrane</location>
        <topology evidence="1">Multi-pass membrane protein</topology>
    </subcellularLocation>
</comment>
<keyword evidence="8" id="KW-0067">ATP-binding</keyword>
<evidence type="ECO:0000256" key="3">
    <source>
        <dbReference type="ARBA" id="ARBA00022989"/>
    </source>
</evidence>
<dbReference type="PROSITE" id="PS50929">
    <property type="entry name" value="ABC_TM1F"/>
    <property type="match status" value="1"/>
</dbReference>
<dbReference type="SUPFAM" id="SSF90123">
    <property type="entry name" value="ABC transporter transmembrane region"/>
    <property type="match status" value="1"/>
</dbReference>
<dbReference type="AlphaFoldDB" id="A0A4Q2U9I0"/>
<gene>
    <name evidence="8" type="ORF">D3273_03045</name>
</gene>